<evidence type="ECO:0000313" key="2">
    <source>
        <dbReference type="Proteomes" id="UP000729733"/>
    </source>
</evidence>
<dbReference type="EMBL" id="JADWDC010000019">
    <property type="protein sequence ID" value="MCC0177253.1"/>
    <property type="molecule type" value="Genomic_DNA"/>
</dbReference>
<dbReference type="Proteomes" id="UP000729733">
    <property type="component" value="Unassembled WGS sequence"/>
</dbReference>
<proteinExistence type="predicted"/>
<comment type="caution">
    <text evidence="1">The sequence shown here is derived from an EMBL/GenBank/DDBJ whole genome shotgun (WGS) entry which is preliminary data.</text>
</comment>
<protein>
    <submittedName>
        <fullName evidence="1">DUF1816 domain-containing protein</fullName>
    </submittedName>
</protein>
<evidence type="ECO:0000313" key="1">
    <source>
        <dbReference type="EMBL" id="MCC0177253.1"/>
    </source>
</evidence>
<organism evidence="1 2">
    <name type="scientific">Waterburya agarophytonicola KI4</name>
    <dbReference type="NCBI Taxonomy" id="2874699"/>
    <lineage>
        <taxon>Bacteria</taxon>
        <taxon>Bacillati</taxon>
        <taxon>Cyanobacteriota</taxon>
        <taxon>Cyanophyceae</taxon>
        <taxon>Pleurocapsales</taxon>
        <taxon>Hyellaceae</taxon>
        <taxon>Waterburya</taxon>
        <taxon>Waterburya agarophytonicola</taxon>
    </lineage>
</organism>
<dbReference type="InterPro" id="IPR014945">
    <property type="entry name" value="DUF1816"/>
</dbReference>
<dbReference type="AlphaFoldDB" id="A0A964FH85"/>
<keyword evidence="2" id="KW-1185">Reference proteome</keyword>
<accession>A0A964FH85</accession>
<sequence length="85" mass="9748">MSLATKLIGLLGLRKKDQVPYWLRISTKVPQCIYYFGPFDSPLEAKGSQAGYIEDLMEEEALGIHVELEQCWQPPELTICEEELF</sequence>
<name>A0A964FH85_9CYAN</name>
<dbReference type="Pfam" id="PF08846">
    <property type="entry name" value="DUF1816"/>
    <property type="match status" value="1"/>
</dbReference>
<reference evidence="1" key="1">
    <citation type="journal article" date="2021" name="Antonie Van Leeuwenhoek">
        <title>Draft genome and description of Waterburya agarophytonicola gen. nov. sp. nov. (Pleurocapsales, Cyanobacteria): a seaweed symbiont.</title>
        <authorList>
            <person name="Bonthond G."/>
            <person name="Shalygin S."/>
            <person name="Bayer T."/>
            <person name="Weinberger F."/>
        </authorList>
    </citation>
    <scope>NUCLEOTIDE SEQUENCE</scope>
    <source>
        <strain evidence="1">KI4</strain>
    </source>
</reference>
<dbReference type="RefSeq" id="WP_229640309.1">
    <property type="nucleotide sequence ID" value="NZ_JADWDC010000019.1"/>
</dbReference>
<gene>
    <name evidence="1" type="ORF">I4641_09715</name>
</gene>